<dbReference type="InterPro" id="IPR004090">
    <property type="entry name" value="Chemotax_Me-accpt_rcpt"/>
</dbReference>
<dbReference type="Pfam" id="PF17202">
    <property type="entry name" value="sCache_3_3"/>
    <property type="match status" value="1"/>
</dbReference>
<keyword evidence="7 12" id="KW-0472">Membrane</keyword>
<dbReference type="Pfam" id="PF00672">
    <property type="entry name" value="HAMP"/>
    <property type="match status" value="1"/>
</dbReference>
<comment type="similarity">
    <text evidence="9">Belongs to the methyl-accepting chemotaxis (MCP) protein family.</text>
</comment>
<accession>A0ABT3DNA5</accession>
<comment type="subcellular location">
    <subcellularLocation>
        <location evidence="1">Cell membrane</location>
        <topology evidence="1">Multi-pass membrane protein</topology>
    </subcellularLocation>
</comment>
<dbReference type="PANTHER" id="PTHR32089">
    <property type="entry name" value="METHYL-ACCEPTING CHEMOTAXIS PROTEIN MCPB"/>
    <property type="match status" value="1"/>
</dbReference>
<dbReference type="Gene3D" id="6.10.340.10">
    <property type="match status" value="1"/>
</dbReference>
<keyword evidence="11" id="KW-0175">Coiled coil</keyword>
<evidence type="ECO:0000256" key="12">
    <source>
        <dbReference type="SAM" id="Phobius"/>
    </source>
</evidence>
<dbReference type="SMART" id="SM00304">
    <property type="entry name" value="HAMP"/>
    <property type="match status" value="2"/>
</dbReference>
<dbReference type="InterPro" id="IPR004089">
    <property type="entry name" value="MCPsignal_dom"/>
</dbReference>
<dbReference type="InterPro" id="IPR003660">
    <property type="entry name" value="HAMP_dom"/>
</dbReference>
<comment type="caution">
    <text evidence="15">The sequence shown here is derived from an EMBL/GenBank/DDBJ whole genome shotgun (WGS) entry which is preliminary data.</text>
</comment>
<evidence type="ECO:0000256" key="5">
    <source>
        <dbReference type="ARBA" id="ARBA00022692"/>
    </source>
</evidence>
<name>A0ABT3DNA5_9BACI</name>
<evidence type="ECO:0000256" key="3">
    <source>
        <dbReference type="ARBA" id="ARBA00022481"/>
    </source>
</evidence>
<dbReference type="Pfam" id="PF00015">
    <property type="entry name" value="MCPsignal"/>
    <property type="match status" value="1"/>
</dbReference>
<keyword evidence="16" id="KW-1185">Reference proteome</keyword>
<gene>
    <name evidence="15" type="ORF">OIH86_20790</name>
</gene>
<dbReference type="PROSITE" id="PS50885">
    <property type="entry name" value="HAMP"/>
    <property type="match status" value="1"/>
</dbReference>
<evidence type="ECO:0000259" key="13">
    <source>
        <dbReference type="PROSITE" id="PS50111"/>
    </source>
</evidence>
<evidence type="ECO:0000259" key="14">
    <source>
        <dbReference type="PROSITE" id="PS50885"/>
    </source>
</evidence>
<dbReference type="SMART" id="SM00283">
    <property type="entry name" value="MA"/>
    <property type="match status" value="1"/>
</dbReference>
<keyword evidence="8 10" id="KW-0807">Transducer</keyword>
<protein>
    <submittedName>
        <fullName evidence="15">Methyl-accepting chemotaxis protein</fullName>
    </submittedName>
</protein>
<evidence type="ECO:0000256" key="2">
    <source>
        <dbReference type="ARBA" id="ARBA00022475"/>
    </source>
</evidence>
<organism evidence="15 16">
    <name type="scientific">Metabacillus halosaccharovorans</name>
    <dbReference type="NCBI Taxonomy" id="930124"/>
    <lineage>
        <taxon>Bacteria</taxon>
        <taxon>Bacillati</taxon>
        <taxon>Bacillota</taxon>
        <taxon>Bacilli</taxon>
        <taxon>Bacillales</taxon>
        <taxon>Bacillaceae</taxon>
        <taxon>Metabacillus</taxon>
    </lineage>
</organism>
<dbReference type="Proteomes" id="UP001526147">
    <property type="component" value="Unassembled WGS sequence"/>
</dbReference>
<dbReference type="PANTHER" id="PTHR32089:SF114">
    <property type="entry name" value="METHYL-ACCEPTING CHEMOTAXIS PROTEIN MCPB"/>
    <property type="match status" value="1"/>
</dbReference>
<keyword evidence="4" id="KW-0145">Chemotaxis</keyword>
<evidence type="ECO:0000313" key="16">
    <source>
        <dbReference type="Proteomes" id="UP001526147"/>
    </source>
</evidence>
<dbReference type="Gene3D" id="1.10.287.950">
    <property type="entry name" value="Methyl-accepting chemotaxis protein"/>
    <property type="match status" value="1"/>
</dbReference>
<feature type="domain" description="HAMP" evidence="14">
    <location>
        <begin position="207"/>
        <end position="259"/>
    </location>
</feature>
<dbReference type="EMBL" id="JAOYEY010000048">
    <property type="protein sequence ID" value="MCV9888087.1"/>
    <property type="molecule type" value="Genomic_DNA"/>
</dbReference>
<evidence type="ECO:0000256" key="8">
    <source>
        <dbReference type="ARBA" id="ARBA00023224"/>
    </source>
</evidence>
<evidence type="ECO:0000256" key="4">
    <source>
        <dbReference type="ARBA" id="ARBA00022500"/>
    </source>
</evidence>
<dbReference type="RefSeq" id="WP_264144281.1">
    <property type="nucleotide sequence ID" value="NZ_JAOYEY010000048.1"/>
</dbReference>
<feature type="transmembrane region" description="Helical" evidence="12">
    <location>
        <begin position="12"/>
        <end position="32"/>
    </location>
</feature>
<keyword evidence="2" id="KW-1003">Cell membrane</keyword>
<keyword evidence="3" id="KW-0488">Methylation</keyword>
<keyword evidence="6 12" id="KW-1133">Transmembrane helix</keyword>
<proteinExistence type="inferred from homology"/>
<dbReference type="InterPro" id="IPR029151">
    <property type="entry name" value="Sensor-like_sf"/>
</dbReference>
<evidence type="ECO:0000256" key="9">
    <source>
        <dbReference type="ARBA" id="ARBA00029447"/>
    </source>
</evidence>
<reference evidence="15 16" key="1">
    <citation type="submission" date="2022-10" db="EMBL/GenBank/DDBJ databases">
        <title>Draft genome assembly of moderately radiation resistant bacterium Metabacillus halosaccharovorans.</title>
        <authorList>
            <person name="Pal S."/>
            <person name="Gopinathan A."/>
        </authorList>
    </citation>
    <scope>NUCLEOTIDE SEQUENCE [LARGE SCALE GENOMIC DNA]</scope>
    <source>
        <strain evidence="15 16">VITHBRA001</strain>
    </source>
</reference>
<dbReference type="SUPFAM" id="SSF103190">
    <property type="entry name" value="Sensory domain-like"/>
    <property type="match status" value="1"/>
</dbReference>
<dbReference type="PRINTS" id="PR00260">
    <property type="entry name" value="CHEMTRNSDUCR"/>
</dbReference>
<dbReference type="InterPro" id="IPR033463">
    <property type="entry name" value="sCache_3"/>
</dbReference>
<evidence type="ECO:0000313" key="15">
    <source>
        <dbReference type="EMBL" id="MCV9888087.1"/>
    </source>
</evidence>
<keyword evidence="5 12" id="KW-0812">Transmembrane</keyword>
<dbReference type="PROSITE" id="PS50111">
    <property type="entry name" value="CHEMOTAXIS_TRANSDUC_2"/>
    <property type="match status" value="1"/>
</dbReference>
<evidence type="ECO:0000256" key="7">
    <source>
        <dbReference type="ARBA" id="ARBA00023136"/>
    </source>
</evidence>
<feature type="coiled-coil region" evidence="11">
    <location>
        <begin position="521"/>
        <end position="558"/>
    </location>
</feature>
<evidence type="ECO:0000256" key="6">
    <source>
        <dbReference type="ARBA" id="ARBA00022989"/>
    </source>
</evidence>
<feature type="domain" description="Methyl-accepting transducer" evidence="13">
    <location>
        <begin position="278"/>
        <end position="514"/>
    </location>
</feature>
<evidence type="ECO:0000256" key="1">
    <source>
        <dbReference type="ARBA" id="ARBA00004651"/>
    </source>
</evidence>
<evidence type="ECO:0000256" key="11">
    <source>
        <dbReference type="SAM" id="Coils"/>
    </source>
</evidence>
<dbReference type="CDD" id="cd11386">
    <property type="entry name" value="MCP_signal"/>
    <property type="match status" value="1"/>
</dbReference>
<feature type="transmembrane region" description="Helical" evidence="12">
    <location>
        <begin position="187"/>
        <end position="205"/>
    </location>
</feature>
<dbReference type="SUPFAM" id="SSF58104">
    <property type="entry name" value="Methyl-accepting chemotaxis protein (MCP) signaling domain"/>
    <property type="match status" value="1"/>
</dbReference>
<sequence length="564" mass="60591">MKSLKFKLGTKINMMVLGMIMMLSTVIGFVVVKEITSGIESFATEKAKGDLELAYRYLDNKYPGDWEIKDKKLYKGDTLMNDNYEFIDNIGEDTGDTVTLFQHDTRIATNVMQNGERAIGTQVSKEVSDVVLKKGENYYGEANVAGSIYQTAYMPINNASGEAIGIFYVGASQEIIKGIVDGFMKTFLLVLVVSILLASIVVYLFTNRIKKRLAKVTSAMLLAGEGNFTTRIKDQTGDELSALTNSYNLMADDLKKLLNEVIVTSEQVASSAEELTASSEETSKATETITDSIQKVASGAESSTISVQESSAALDEVARGVQSIADNALSISEFSSEATTKAKEGGTFVEKTVMQIQSISKSVSVSGDVIKSLENRSREIGEITKAISSIAGQTNLLALNAAIEAARAGEHGKGFAVVADEVRKLAEQSEQSSSQISGLILEIQQDMTRSNQSMEQVSLEVAEGLSIVQQTEGNFHEILIFMNKLSGEIQNMAATAQEISASTEQVSATANGIASISADTAEHSQNVAASAEEQLASMEEITASANSLSALAEDLQRLVSKFNV</sequence>
<dbReference type="CDD" id="cd06225">
    <property type="entry name" value="HAMP"/>
    <property type="match status" value="1"/>
</dbReference>
<evidence type="ECO:0000256" key="10">
    <source>
        <dbReference type="PROSITE-ProRule" id="PRU00284"/>
    </source>
</evidence>